<feature type="compositionally biased region" description="Pro residues" evidence="1">
    <location>
        <begin position="25"/>
        <end position="42"/>
    </location>
</feature>
<dbReference type="AlphaFoldDB" id="A0A8S9GA67"/>
<feature type="compositionally biased region" description="Basic and acidic residues" evidence="1">
    <location>
        <begin position="215"/>
        <end position="230"/>
    </location>
</feature>
<dbReference type="EMBL" id="QGKW02002005">
    <property type="protein sequence ID" value="KAF2540112.1"/>
    <property type="molecule type" value="Genomic_DNA"/>
</dbReference>
<feature type="region of interest" description="Disordered" evidence="1">
    <location>
        <begin position="206"/>
        <end position="244"/>
    </location>
</feature>
<dbReference type="Proteomes" id="UP000712281">
    <property type="component" value="Unassembled WGS sequence"/>
</dbReference>
<evidence type="ECO:0000313" key="4">
    <source>
        <dbReference type="Proteomes" id="UP000712281"/>
    </source>
</evidence>
<dbReference type="Pfam" id="PF14111">
    <property type="entry name" value="DUF4283"/>
    <property type="match status" value="1"/>
</dbReference>
<evidence type="ECO:0000256" key="1">
    <source>
        <dbReference type="SAM" id="MobiDB-lite"/>
    </source>
</evidence>
<feature type="compositionally biased region" description="Polar residues" evidence="1">
    <location>
        <begin position="1"/>
        <end position="21"/>
    </location>
</feature>
<evidence type="ECO:0000313" key="3">
    <source>
        <dbReference type="EMBL" id="KAF2540112.1"/>
    </source>
</evidence>
<evidence type="ECO:0000259" key="2">
    <source>
        <dbReference type="Pfam" id="PF14111"/>
    </source>
</evidence>
<dbReference type="InterPro" id="IPR025558">
    <property type="entry name" value="DUF4283"/>
</dbReference>
<feature type="region of interest" description="Disordered" evidence="1">
    <location>
        <begin position="1"/>
        <end position="43"/>
    </location>
</feature>
<comment type="caution">
    <text evidence="3">The sequence shown here is derived from an EMBL/GenBank/DDBJ whole genome shotgun (WGS) entry which is preliminary data.</text>
</comment>
<reference evidence="3" key="1">
    <citation type="submission" date="2019-12" db="EMBL/GenBank/DDBJ databases">
        <title>Genome sequencing and annotation of Brassica cretica.</title>
        <authorList>
            <person name="Studholme D.J."/>
            <person name="Sarris P.F."/>
        </authorList>
    </citation>
    <scope>NUCLEOTIDE SEQUENCE</scope>
    <source>
        <strain evidence="3">PFS-001/15</strain>
        <tissue evidence="3">Leaf</tissue>
    </source>
</reference>
<proteinExistence type="predicted"/>
<organism evidence="3 4">
    <name type="scientific">Brassica cretica</name>
    <name type="common">Mustard</name>
    <dbReference type="NCBI Taxonomy" id="69181"/>
    <lineage>
        <taxon>Eukaryota</taxon>
        <taxon>Viridiplantae</taxon>
        <taxon>Streptophyta</taxon>
        <taxon>Embryophyta</taxon>
        <taxon>Tracheophyta</taxon>
        <taxon>Spermatophyta</taxon>
        <taxon>Magnoliopsida</taxon>
        <taxon>eudicotyledons</taxon>
        <taxon>Gunneridae</taxon>
        <taxon>Pentapetalae</taxon>
        <taxon>rosids</taxon>
        <taxon>malvids</taxon>
        <taxon>Brassicales</taxon>
        <taxon>Brassicaceae</taxon>
        <taxon>Brassiceae</taxon>
        <taxon>Brassica</taxon>
    </lineage>
</organism>
<sequence>MQNPVQAENQSDHTSSNTSAETPVPSLPTPPFVPPTSPPVPVPSLVQRLRQAHEDKTLRRRPTPVIISENGRPRILIPDSVFEKGAEIRKDFIICYYNGKAPPFNQIQSVFNHMWGKGKKLEIHNNLSIDQQLSGFRMLTSEKKSWKRTFVEVDLTVPLPSVVEFVRQSGEVVEVSVHYPWILPTCSHCHELGHVVKNCLHYIPPPPAPAPSQKPTDKPQKPQKPSEKPQKQPPTAKSQTPIYRKKTKDPIDLLPFSSNTDLPPIPTLPQFTPPPTTIVPTAPIGSDVMITDTPPALTPTPTYCLFHSPILFIFT</sequence>
<feature type="domain" description="DUF4283" evidence="2">
    <location>
        <begin position="90"/>
        <end position="125"/>
    </location>
</feature>
<gene>
    <name evidence="3" type="ORF">F2Q68_00032226</name>
</gene>
<dbReference type="PANTHER" id="PTHR31286">
    <property type="entry name" value="GLYCINE-RICH CELL WALL STRUCTURAL PROTEIN 1.8-LIKE"/>
    <property type="match status" value="1"/>
</dbReference>
<protein>
    <recommendedName>
        <fullName evidence="2">DUF4283 domain-containing protein</fullName>
    </recommendedName>
</protein>
<dbReference type="InterPro" id="IPR040256">
    <property type="entry name" value="At4g02000-like"/>
</dbReference>
<name>A0A8S9GA67_BRACR</name>
<dbReference type="PANTHER" id="PTHR31286:SF90">
    <property type="entry name" value="DUF4283 DOMAIN-CONTAINING PROTEIN"/>
    <property type="match status" value="1"/>
</dbReference>
<accession>A0A8S9GA67</accession>